<proteinExistence type="predicted"/>
<gene>
    <name evidence="2" type="ORF">METZ01_LOCUS157843</name>
</gene>
<dbReference type="SUPFAM" id="SSF63825">
    <property type="entry name" value="YWTD domain"/>
    <property type="match status" value="1"/>
</dbReference>
<organism evidence="2">
    <name type="scientific">marine metagenome</name>
    <dbReference type="NCBI Taxonomy" id="408172"/>
    <lineage>
        <taxon>unclassified sequences</taxon>
        <taxon>metagenomes</taxon>
        <taxon>ecological metagenomes</taxon>
    </lineage>
</organism>
<dbReference type="EMBL" id="UINC01026828">
    <property type="protein sequence ID" value="SVB04989.1"/>
    <property type="molecule type" value="Genomic_DNA"/>
</dbReference>
<feature type="region of interest" description="Disordered" evidence="1">
    <location>
        <begin position="431"/>
        <end position="452"/>
    </location>
</feature>
<accession>A0A382AU66</accession>
<reference evidence="2" key="1">
    <citation type="submission" date="2018-05" db="EMBL/GenBank/DDBJ databases">
        <authorList>
            <person name="Lanie J.A."/>
            <person name="Ng W.-L."/>
            <person name="Kazmierczak K.M."/>
            <person name="Andrzejewski T.M."/>
            <person name="Davidsen T.M."/>
            <person name="Wayne K.J."/>
            <person name="Tettelin H."/>
            <person name="Glass J.I."/>
            <person name="Rusch D."/>
            <person name="Podicherti R."/>
            <person name="Tsui H.-C.T."/>
            <person name="Winkler M.E."/>
        </authorList>
    </citation>
    <scope>NUCLEOTIDE SEQUENCE</scope>
</reference>
<protein>
    <recommendedName>
        <fullName evidence="3">Glucose/Sorbosone dehydrogenase domain-containing protein</fullName>
    </recommendedName>
</protein>
<feature type="region of interest" description="Disordered" evidence="1">
    <location>
        <begin position="464"/>
        <end position="490"/>
    </location>
</feature>
<sequence length="490" mass="52887">MLILTMFLTSVFLAVSPNAVAEGGARSSHTYVEQFGPGFNETVIATDGDDLNVPRDLEFHPSSSRQNELWVVNRATDSVTIIHSAGLAGQSSENRQDAYGNHFMEEVSAFAFGQDHSEFDYIFASAQETRNTYNGQQPPNNFMGPALWPSSLSHFAMENQEPGGPLGSHLDMLHESPNGMGIAHDSGNAYWYNDGYYGELVYYDFHDDHDTGGDDHDDGVVRRYTEITPTRSAGVPGHMVLDKANGILYIADAGAGRVLWVNTDDPTTTTTDIMGSSTQKDPELAEYSEITDVEWGVLASSLSSPSGIALHGDTLFVSQNGNGKIGAYELANDGKSATHMKTVDTNANSIMGLEVGPGDKLWYVDAGLNRVIRIDPFPDADLDGIRDSLDDCPMTHGISTEDRLGCPDTDDDGWSDDGDAFVFDITQWADGDSDGYGDNPAPASAPDDCPEVWGNSTLDSLGCLDSDGDGWSEAGDPYPNDKLLWSDDDG</sequence>
<evidence type="ECO:0000313" key="2">
    <source>
        <dbReference type="EMBL" id="SVB04989.1"/>
    </source>
</evidence>
<feature type="non-terminal residue" evidence="2">
    <location>
        <position position="490"/>
    </location>
</feature>
<feature type="region of interest" description="Disordered" evidence="1">
    <location>
        <begin position="396"/>
        <end position="417"/>
    </location>
</feature>
<evidence type="ECO:0008006" key="3">
    <source>
        <dbReference type="Google" id="ProtNLM"/>
    </source>
</evidence>
<feature type="compositionally biased region" description="Acidic residues" evidence="1">
    <location>
        <begin position="408"/>
        <end position="417"/>
    </location>
</feature>
<dbReference type="AlphaFoldDB" id="A0A382AU66"/>
<dbReference type="Gene3D" id="2.120.10.30">
    <property type="entry name" value="TolB, C-terminal domain"/>
    <property type="match status" value="1"/>
</dbReference>
<name>A0A382AU66_9ZZZZ</name>
<dbReference type="InterPro" id="IPR011042">
    <property type="entry name" value="6-blade_b-propeller_TolB-like"/>
</dbReference>
<evidence type="ECO:0000256" key="1">
    <source>
        <dbReference type="SAM" id="MobiDB-lite"/>
    </source>
</evidence>